<evidence type="ECO:0000313" key="2">
    <source>
        <dbReference type="Proteomes" id="UP000184127"/>
    </source>
</evidence>
<dbReference type="Proteomes" id="UP000184127">
    <property type="component" value="Unassembled WGS sequence"/>
</dbReference>
<sequence length="195" mass="22592">MKRKLYFISLSLLIFFLFVACSEKIGTIPENYSYNYDNYLEYDYMKKAGDTEGSFSFKYPKGWVVEKLPAWEATSEKEASPDWGVELYKEGDKENKITIVGIVGGVPVDKSRENEWGKQGFQKSQLVVGNVKRGEVYSGIVENKVKTVVLYYDKDNPPRFESGWRLEAHAQVDKQFYNKNKNEIWHILASVKKIE</sequence>
<reference evidence="2" key="1">
    <citation type="submission" date="2016-11" db="EMBL/GenBank/DDBJ databases">
        <authorList>
            <person name="Varghese N."/>
            <person name="Submissions S."/>
        </authorList>
    </citation>
    <scope>NUCLEOTIDE SEQUENCE [LARGE SCALE GENOMIC DNA]</scope>
    <source>
        <strain evidence="2">DSM 18761</strain>
    </source>
</reference>
<keyword evidence="2" id="KW-1185">Reference proteome</keyword>
<name>A0A1M4YAE8_9THEO</name>
<proteinExistence type="predicted"/>
<dbReference type="PROSITE" id="PS51257">
    <property type="entry name" value="PROKAR_LIPOPROTEIN"/>
    <property type="match status" value="1"/>
</dbReference>
<protein>
    <submittedName>
        <fullName evidence="1">Uncharacterized protein</fullName>
    </submittedName>
</protein>
<dbReference type="AlphaFoldDB" id="A0A1M4YAE8"/>
<gene>
    <name evidence="1" type="ORF">SAMN02745195_01664</name>
</gene>
<evidence type="ECO:0000313" key="1">
    <source>
        <dbReference type="EMBL" id="SHF02685.1"/>
    </source>
</evidence>
<accession>A0A1M4YAE8</accession>
<organism evidence="1 2">
    <name type="scientific">Thermoanaerobacter uzonensis DSM 18761</name>
    <dbReference type="NCBI Taxonomy" id="1123369"/>
    <lineage>
        <taxon>Bacteria</taxon>
        <taxon>Bacillati</taxon>
        <taxon>Bacillota</taxon>
        <taxon>Clostridia</taxon>
        <taxon>Thermoanaerobacterales</taxon>
        <taxon>Thermoanaerobacteraceae</taxon>
        <taxon>Thermoanaerobacter</taxon>
    </lineage>
</organism>
<dbReference type="EMBL" id="FQUR01000013">
    <property type="protein sequence ID" value="SHF02685.1"/>
    <property type="molecule type" value="Genomic_DNA"/>
</dbReference>
<dbReference type="RefSeq" id="WP_072968986.1">
    <property type="nucleotide sequence ID" value="NZ_FQUR01000013.1"/>
</dbReference>